<evidence type="ECO:0000256" key="1">
    <source>
        <dbReference type="ARBA" id="ARBA00022691"/>
    </source>
</evidence>
<feature type="domain" description="TsaA-like" evidence="3">
    <location>
        <begin position="15"/>
        <end position="138"/>
    </location>
</feature>
<dbReference type="InterPro" id="IPR036414">
    <property type="entry name" value="YaeB_N_sf"/>
</dbReference>
<dbReference type="PROSITE" id="PS51668">
    <property type="entry name" value="TSAA_2"/>
    <property type="match status" value="1"/>
</dbReference>
<gene>
    <name evidence="4" type="primary">tsaA</name>
    <name evidence="4" type="ORF">E7Z74_06600</name>
</gene>
<organism evidence="4 5">
    <name type="scientific">Methanobrevibacter millerae</name>
    <dbReference type="NCBI Taxonomy" id="230361"/>
    <lineage>
        <taxon>Archaea</taxon>
        <taxon>Methanobacteriati</taxon>
        <taxon>Methanobacteriota</taxon>
        <taxon>Methanomada group</taxon>
        <taxon>Methanobacteria</taxon>
        <taxon>Methanobacteriales</taxon>
        <taxon>Methanobacteriaceae</taxon>
        <taxon>Methanobrevibacter</taxon>
    </lineage>
</organism>
<dbReference type="Proteomes" id="UP000713479">
    <property type="component" value="Unassembled WGS sequence"/>
</dbReference>
<dbReference type="EMBL" id="SUTF01000007">
    <property type="protein sequence ID" value="MBE6510919.1"/>
    <property type="molecule type" value="Genomic_DNA"/>
</dbReference>
<dbReference type="AlphaFoldDB" id="A0A8T3VTI4"/>
<keyword evidence="1" id="KW-0949">S-adenosyl-L-methionine</keyword>
<dbReference type="SUPFAM" id="SSF118196">
    <property type="entry name" value="YaeB-like"/>
    <property type="match status" value="1"/>
</dbReference>
<dbReference type="Pfam" id="PF01980">
    <property type="entry name" value="TrmO_N"/>
    <property type="match status" value="1"/>
</dbReference>
<dbReference type="InterPro" id="IPR040372">
    <property type="entry name" value="YaeB-like"/>
</dbReference>
<dbReference type="PANTHER" id="PTHR12818">
    <property type="entry name" value="TRNA (ADENINE(37)-N6)-METHYLTRANSFERASE"/>
    <property type="match status" value="1"/>
</dbReference>
<comment type="caution">
    <text evidence="4">The sequence shown here is derived from an EMBL/GenBank/DDBJ whole genome shotgun (WGS) entry which is preliminary data.</text>
</comment>
<dbReference type="PANTHER" id="PTHR12818:SF0">
    <property type="entry name" value="TRNA (ADENINE(37)-N6)-METHYLTRANSFERASE"/>
    <property type="match status" value="1"/>
</dbReference>
<dbReference type="CDD" id="cd09281">
    <property type="entry name" value="UPF0066"/>
    <property type="match status" value="1"/>
</dbReference>
<protein>
    <submittedName>
        <fullName evidence="4">tRNA (N6-threonylcarbamoyladenosine(37)-N6)-methyltransferase TrmO</fullName>
    </submittedName>
</protein>
<comment type="similarity">
    <text evidence="2">Belongs to the tRNA methyltransferase O family.</text>
</comment>
<proteinExistence type="inferred from homology"/>
<sequence length="138" mass="15582">MKSNLRDIMDEEIIFRPIGYVQSPYDDVSNMPKSTRQSGDVEAKMIINEEYIESMSSMKAGEEYMVLFYFHKSKGFKQRVPFMGNGPIKGLFSTHAPNRPNPIGVSTIRIKEIDGNVITFTGVDMLDGTPVLDIKDIL</sequence>
<dbReference type="InterPro" id="IPR023370">
    <property type="entry name" value="TrmO-like_N"/>
</dbReference>
<dbReference type="NCBIfam" id="TIGR00104">
    <property type="entry name" value="tRNA_TsaA"/>
    <property type="match status" value="1"/>
</dbReference>
<evidence type="ECO:0000256" key="2">
    <source>
        <dbReference type="ARBA" id="ARBA00033753"/>
    </source>
</evidence>
<evidence type="ECO:0000313" key="5">
    <source>
        <dbReference type="Proteomes" id="UP000713479"/>
    </source>
</evidence>
<evidence type="ECO:0000313" key="4">
    <source>
        <dbReference type="EMBL" id="MBE6510919.1"/>
    </source>
</evidence>
<dbReference type="InterPro" id="IPR036413">
    <property type="entry name" value="YaeB-like_sf"/>
</dbReference>
<evidence type="ECO:0000259" key="3">
    <source>
        <dbReference type="PROSITE" id="PS51668"/>
    </source>
</evidence>
<dbReference type="Gene3D" id="2.40.30.70">
    <property type="entry name" value="YaeB-like"/>
    <property type="match status" value="1"/>
</dbReference>
<name>A0A8T3VTI4_9EURY</name>
<reference evidence="4" key="1">
    <citation type="submission" date="2019-04" db="EMBL/GenBank/DDBJ databases">
        <title>Evolution of Biomass-Degrading Anaerobic Consortia Revealed by Metagenomics.</title>
        <authorList>
            <person name="Peng X."/>
        </authorList>
    </citation>
    <scope>NUCLEOTIDE SEQUENCE</scope>
    <source>
        <strain evidence="4">SIG13</strain>
    </source>
</reference>
<accession>A0A8T3VTI4</accession>